<feature type="compositionally biased region" description="Acidic residues" evidence="5">
    <location>
        <begin position="146"/>
        <end position="156"/>
    </location>
</feature>
<dbReference type="STRING" id="283909.R7U8S5"/>
<evidence type="ECO:0000313" key="6">
    <source>
        <dbReference type="EMBL" id="ELU02521.1"/>
    </source>
</evidence>
<evidence type="ECO:0000256" key="1">
    <source>
        <dbReference type="ARBA" id="ARBA00022679"/>
    </source>
</evidence>
<keyword evidence="8" id="KW-1185">Reference proteome</keyword>
<organism evidence="6">
    <name type="scientific">Capitella teleta</name>
    <name type="common">Polychaete worm</name>
    <dbReference type="NCBI Taxonomy" id="283909"/>
    <lineage>
        <taxon>Eukaryota</taxon>
        <taxon>Metazoa</taxon>
        <taxon>Spiralia</taxon>
        <taxon>Lophotrochozoa</taxon>
        <taxon>Annelida</taxon>
        <taxon>Polychaeta</taxon>
        <taxon>Sedentaria</taxon>
        <taxon>Scolecida</taxon>
        <taxon>Capitellidae</taxon>
        <taxon>Capitella</taxon>
    </lineage>
</organism>
<feature type="non-terminal residue" evidence="6">
    <location>
        <position position="1"/>
    </location>
</feature>
<keyword evidence="3" id="KW-0418">Kinase</keyword>
<name>R7U8S5_CAPTE</name>
<dbReference type="InterPro" id="IPR027417">
    <property type="entry name" value="P-loop_NTPase"/>
</dbReference>
<evidence type="ECO:0000256" key="3">
    <source>
        <dbReference type="ARBA" id="ARBA00022777"/>
    </source>
</evidence>
<protein>
    <submittedName>
        <fullName evidence="6 7">Uncharacterized protein</fullName>
    </submittedName>
</protein>
<dbReference type="HOGENOM" id="CLU_080324_0_0_1"/>
<feature type="non-terminal residue" evidence="6">
    <location>
        <position position="286"/>
    </location>
</feature>
<proteinExistence type="predicted"/>
<evidence type="ECO:0000256" key="4">
    <source>
        <dbReference type="SAM" id="Coils"/>
    </source>
</evidence>
<reference evidence="7" key="3">
    <citation type="submission" date="2015-06" db="UniProtKB">
        <authorList>
            <consortium name="EnsemblMetazoa"/>
        </authorList>
    </citation>
    <scope>IDENTIFICATION</scope>
</reference>
<dbReference type="GO" id="GO:0019205">
    <property type="term" value="F:nucleobase-containing compound kinase activity"/>
    <property type="evidence" value="ECO:0007669"/>
    <property type="project" value="InterPro"/>
</dbReference>
<dbReference type="EnsemblMetazoa" id="CapteT45229">
    <property type="protein sequence ID" value="CapteP45229"/>
    <property type="gene ID" value="CapteG45229"/>
</dbReference>
<sequence length="286" mass="33284">KKSLGDTNYFCPVALKENFVLWPGNPDVAGKYRERTYYFSSPENREKFLSDPPSFLPKDKPFQAPPIRLLILGPRGSGKSLHGRNLARKLGLFHIQFRERLQELIIAKSKKKIGPEYEEDEEEPEPDIDESEDEDEGAITGPDGETVPEEEEEINYTEEEEAIVTYLKEDEPLPIELLDKIVATWWEKEPFKNTGFIIEGFPRTPEEASYLAEKGLFPDGAILLMAEDSDILGRLLPPKLDKWKKKRDWKLERKRIIKEKKEKKRKIAMDKRRIELQKEIDEKKAE</sequence>
<dbReference type="OrthoDB" id="6285915at2759"/>
<dbReference type="GO" id="GO:0005524">
    <property type="term" value="F:ATP binding"/>
    <property type="evidence" value="ECO:0007669"/>
    <property type="project" value="InterPro"/>
</dbReference>
<feature type="region of interest" description="Disordered" evidence="5">
    <location>
        <begin position="113"/>
        <end position="156"/>
    </location>
</feature>
<keyword evidence="4" id="KW-0175">Coiled coil</keyword>
<reference evidence="8" key="1">
    <citation type="submission" date="2012-12" db="EMBL/GenBank/DDBJ databases">
        <authorList>
            <person name="Hellsten U."/>
            <person name="Grimwood J."/>
            <person name="Chapman J.A."/>
            <person name="Shapiro H."/>
            <person name="Aerts A."/>
            <person name="Otillar R.P."/>
            <person name="Terry A.Y."/>
            <person name="Boore J.L."/>
            <person name="Simakov O."/>
            <person name="Marletaz F."/>
            <person name="Cho S.-J."/>
            <person name="Edsinger-Gonzales E."/>
            <person name="Havlak P."/>
            <person name="Kuo D.-H."/>
            <person name="Larsson T."/>
            <person name="Lv J."/>
            <person name="Arendt D."/>
            <person name="Savage R."/>
            <person name="Osoegawa K."/>
            <person name="de Jong P."/>
            <person name="Lindberg D.R."/>
            <person name="Seaver E.C."/>
            <person name="Weisblat D.A."/>
            <person name="Putnam N.H."/>
            <person name="Grigoriev I.V."/>
            <person name="Rokhsar D.S."/>
        </authorList>
    </citation>
    <scope>NUCLEOTIDE SEQUENCE</scope>
    <source>
        <strain evidence="8">I ESC-2004</strain>
    </source>
</reference>
<evidence type="ECO:0000256" key="5">
    <source>
        <dbReference type="SAM" id="MobiDB-lite"/>
    </source>
</evidence>
<dbReference type="AlphaFoldDB" id="R7U8S5"/>
<dbReference type="OMA" id="SHIEKWK"/>
<evidence type="ECO:0000256" key="2">
    <source>
        <dbReference type="ARBA" id="ARBA00022741"/>
    </source>
</evidence>
<gene>
    <name evidence="6" type="ORF">CAPTEDRAFT_45229</name>
</gene>
<keyword evidence="1" id="KW-0808">Transferase</keyword>
<dbReference type="GO" id="GO:0006139">
    <property type="term" value="P:nucleobase-containing compound metabolic process"/>
    <property type="evidence" value="ECO:0007669"/>
    <property type="project" value="InterPro"/>
</dbReference>
<reference evidence="6 8" key="2">
    <citation type="journal article" date="2013" name="Nature">
        <title>Insights into bilaterian evolution from three spiralian genomes.</title>
        <authorList>
            <person name="Simakov O."/>
            <person name="Marletaz F."/>
            <person name="Cho S.J."/>
            <person name="Edsinger-Gonzales E."/>
            <person name="Havlak P."/>
            <person name="Hellsten U."/>
            <person name="Kuo D.H."/>
            <person name="Larsson T."/>
            <person name="Lv J."/>
            <person name="Arendt D."/>
            <person name="Savage R."/>
            <person name="Osoegawa K."/>
            <person name="de Jong P."/>
            <person name="Grimwood J."/>
            <person name="Chapman J.A."/>
            <person name="Shapiro H."/>
            <person name="Aerts A."/>
            <person name="Otillar R.P."/>
            <person name="Terry A.Y."/>
            <person name="Boore J.L."/>
            <person name="Grigoriev I.V."/>
            <person name="Lindberg D.R."/>
            <person name="Seaver E.C."/>
            <person name="Weisblat D.A."/>
            <person name="Putnam N.H."/>
            <person name="Rokhsar D.S."/>
        </authorList>
    </citation>
    <scope>NUCLEOTIDE SEQUENCE</scope>
    <source>
        <strain evidence="6 8">I ESC-2004</strain>
    </source>
</reference>
<dbReference type="EMBL" id="AMQN01008795">
    <property type="status" value="NOT_ANNOTATED_CDS"/>
    <property type="molecule type" value="Genomic_DNA"/>
</dbReference>
<dbReference type="InterPro" id="IPR000850">
    <property type="entry name" value="Adenylat/UMP-CMP_kin"/>
</dbReference>
<accession>R7U8S5</accession>
<evidence type="ECO:0000313" key="8">
    <source>
        <dbReference type="Proteomes" id="UP000014760"/>
    </source>
</evidence>
<dbReference type="EMBL" id="KB303969">
    <property type="protein sequence ID" value="ELU02521.1"/>
    <property type="molecule type" value="Genomic_DNA"/>
</dbReference>
<keyword evidence="2" id="KW-0547">Nucleotide-binding</keyword>
<feature type="compositionally biased region" description="Acidic residues" evidence="5">
    <location>
        <begin position="116"/>
        <end position="137"/>
    </location>
</feature>
<feature type="coiled-coil region" evidence="4">
    <location>
        <begin position="246"/>
        <end position="286"/>
    </location>
</feature>
<dbReference type="Proteomes" id="UP000014760">
    <property type="component" value="Unassembled WGS sequence"/>
</dbReference>
<evidence type="ECO:0000313" key="7">
    <source>
        <dbReference type="EnsemblMetazoa" id="CapteP45229"/>
    </source>
</evidence>
<dbReference type="Gene3D" id="3.40.50.300">
    <property type="entry name" value="P-loop containing nucleotide triphosphate hydrolases"/>
    <property type="match status" value="1"/>
</dbReference>
<dbReference type="SUPFAM" id="SSF52540">
    <property type="entry name" value="P-loop containing nucleoside triphosphate hydrolases"/>
    <property type="match status" value="1"/>
</dbReference>
<dbReference type="PANTHER" id="PTHR23359">
    <property type="entry name" value="NUCLEOTIDE KINASE"/>
    <property type="match status" value="1"/>
</dbReference>